<evidence type="ECO:0000313" key="1">
    <source>
        <dbReference type="EMBL" id="RDD65135.1"/>
    </source>
</evidence>
<dbReference type="Proteomes" id="UP000253977">
    <property type="component" value="Unassembled WGS sequence"/>
</dbReference>
<dbReference type="GO" id="GO:0006508">
    <property type="term" value="P:proteolysis"/>
    <property type="evidence" value="ECO:0007669"/>
    <property type="project" value="InterPro"/>
</dbReference>
<accession>A0A369TL47</accession>
<organism evidence="1 2">
    <name type="scientific">Thalassococcus profundi</name>
    <dbReference type="NCBI Taxonomy" id="2282382"/>
    <lineage>
        <taxon>Bacteria</taxon>
        <taxon>Pseudomonadati</taxon>
        <taxon>Pseudomonadota</taxon>
        <taxon>Alphaproteobacteria</taxon>
        <taxon>Rhodobacterales</taxon>
        <taxon>Roseobacteraceae</taxon>
        <taxon>Thalassococcus</taxon>
    </lineage>
</organism>
<sequence length="705" mass="75947">MTLIWTAPDALDFWDGYLDWTGLMQDRRQALLPPDPDGHAWAEPIFVRLRTDGLSLADARTALRALVNDPVSDYLMDPEEYRRLDGQAPVALPDEYALYRRLGADPAPVQDLFEIIDIGVAVDLDPDLPCNAEEMATENTAGAADAEEAEEDAARPEATPIIAILDDGLGFLNARFRRKRRNGGYRTRFQAVWLQSLEQTRPGADSRRAYVGTVLTRRQINRWLSALPALDESQVYGALNAQLFPREGHRTTDFSQSHGTLVLDLAAGADPDDADDPVTGWPLLGVQLPPQAIADTSGTHFESYMVQGVRWILAQAARIDPEAPVIINISLGMLAGPKDGTRFTDYQIAREACAWQARTGQPVRVVWSFGNNRLSRQVATLTAPGGKGGTGPAEIVWRAQPDDLSPSYVEIRPETGVCPTDLEVSVTTPDGTASGFAAMQPGQVRSLVNGAGEAVARLYLNPAHRLDGKTEQQPFWQVALAPTNALLAGDALAPAGGWRMAVRSRTSQDVTVHLQIQRGDSLPSYRPQGRQSYFDSPDAYAWDPELQNYWGLAPGCPITRDGTFNALASVTRRQIFSVGAAEWDPATATYRAPDYTSVGADWSVPQPTAATRADDSRIHWGVLASGTISGSVFALDGTSAAAGRLTRALGLSAARIVANTAAGNGTQMDDLDPGRLDLLPVPPGEAAQLGSAIVTGMGGARPRTL</sequence>
<proteinExistence type="predicted"/>
<protein>
    <recommendedName>
        <fullName evidence="3">Peptidase S8/S53 domain-containing protein</fullName>
    </recommendedName>
</protein>
<dbReference type="Gene3D" id="3.40.50.200">
    <property type="entry name" value="Peptidase S8/S53 domain"/>
    <property type="match status" value="1"/>
</dbReference>
<evidence type="ECO:0000313" key="2">
    <source>
        <dbReference type="Proteomes" id="UP000253977"/>
    </source>
</evidence>
<reference evidence="1 2" key="1">
    <citation type="submission" date="2018-07" db="EMBL/GenBank/DDBJ databases">
        <title>Thalassococcus profundi sp. nov., a marine bacterium isolated from deep seawater of Okinawa Trough.</title>
        <authorList>
            <person name="Yu M."/>
        </authorList>
    </citation>
    <scope>NUCLEOTIDE SEQUENCE [LARGE SCALE GENOMIC DNA]</scope>
    <source>
        <strain evidence="1 2">WRAS1</strain>
    </source>
</reference>
<gene>
    <name evidence="1" type="ORF">DU478_15870</name>
</gene>
<evidence type="ECO:0008006" key="3">
    <source>
        <dbReference type="Google" id="ProtNLM"/>
    </source>
</evidence>
<comment type="caution">
    <text evidence="1">The sequence shown here is derived from an EMBL/GenBank/DDBJ whole genome shotgun (WGS) entry which is preliminary data.</text>
</comment>
<dbReference type="InterPro" id="IPR036852">
    <property type="entry name" value="Peptidase_S8/S53_dom_sf"/>
</dbReference>
<dbReference type="RefSeq" id="WP_114511954.1">
    <property type="nucleotide sequence ID" value="NZ_QPMK01000014.1"/>
</dbReference>
<dbReference type="GO" id="GO:0004252">
    <property type="term" value="F:serine-type endopeptidase activity"/>
    <property type="evidence" value="ECO:0007669"/>
    <property type="project" value="InterPro"/>
</dbReference>
<dbReference type="SUPFAM" id="SSF52743">
    <property type="entry name" value="Subtilisin-like"/>
    <property type="match status" value="1"/>
</dbReference>
<dbReference type="Gene3D" id="2.60.120.1290">
    <property type="match status" value="1"/>
</dbReference>
<name>A0A369TL47_9RHOB</name>
<keyword evidence="2" id="KW-1185">Reference proteome</keyword>
<dbReference type="EMBL" id="QPMK01000014">
    <property type="protein sequence ID" value="RDD65135.1"/>
    <property type="molecule type" value="Genomic_DNA"/>
</dbReference>
<dbReference type="AlphaFoldDB" id="A0A369TL47"/>
<dbReference type="OrthoDB" id="8010691at2"/>